<feature type="chain" id="PRO_5045130510" evidence="5">
    <location>
        <begin position="20"/>
        <end position="131"/>
    </location>
</feature>
<keyword evidence="2 4" id="KW-0479">Metal-binding</keyword>
<organism evidence="7 8">
    <name type="scientific">Roseinatronobacter domitianus</name>
    <dbReference type="NCBI Taxonomy" id="2940293"/>
    <lineage>
        <taxon>Bacteria</taxon>
        <taxon>Pseudomonadati</taxon>
        <taxon>Pseudomonadota</taxon>
        <taxon>Alphaproteobacteria</taxon>
        <taxon>Rhodobacterales</taxon>
        <taxon>Paracoccaceae</taxon>
        <taxon>Roseinatronobacter</taxon>
    </lineage>
</organism>
<evidence type="ECO:0000313" key="7">
    <source>
        <dbReference type="EMBL" id="MCL1629297.1"/>
    </source>
</evidence>
<protein>
    <submittedName>
        <fullName evidence="7">Cytochrome C</fullName>
    </submittedName>
</protein>
<dbReference type="RefSeq" id="WP_249058911.1">
    <property type="nucleotide sequence ID" value="NZ_JALZWP010000010.1"/>
</dbReference>
<evidence type="ECO:0000259" key="6">
    <source>
        <dbReference type="PROSITE" id="PS51007"/>
    </source>
</evidence>
<dbReference type="InterPro" id="IPR009056">
    <property type="entry name" value="Cyt_c-like_dom"/>
</dbReference>
<reference evidence="7 8" key="1">
    <citation type="submission" date="2022-05" db="EMBL/GenBank/DDBJ databases">
        <title>Seasonal and diel survey of microbial diversity of the Tyrrhenian coast.</title>
        <authorList>
            <person name="Gattoni G."/>
            <person name="Corral P."/>
        </authorList>
    </citation>
    <scope>NUCLEOTIDE SEQUENCE [LARGE SCALE GENOMIC DNA]</scope>
    <source>
        <strain evidence="7 8">V10</strain>
    </source>
</reference>
<feature type="domain" description="Cytochrome c" evidence="6">
    <location>
        <begin position="9"/>
        <end position="130"/>
    </location>
</feature>
<sequence length="131" mass="13809">MKPFILIAACLCLGLPAKASDPQWPDCRTCHQVQAPDGTVLARGGRAGPNLYGVAGRPLAGDAGFRLYSDGLLAAAQTGARWTEGNFNAYLAGPDQFVQNLTGNAAFESGMHVALRGDGSALYQWLQDLSK</sequence>
<name>A0ABT0M358_9RHOB</name>
<evidence type="ECO:0000256" key="5">
    <source>
        <dbReference type="SAM" id="SignalP"/>
    </source>
</evidence>
<comment type="caution">
    <text evidence="7">The sequence shown here is derived from an EMBL/GenBank/DDBJ whole genome shotgun (WGS) entry which is preliminary data.</text>
</comment>
<keyword evidence="8" id="KW-1185">Reference proteome</keyword>
<dbReference type="InterPro" id="IPR036909">
    <property type="entry name" value="Cyt_c-like_dom_sf"/>
</dbReference>
<evidence type="ECO:0000256" key="2">
    <source>
        <dbReference type="ARBA" id="ARBA00022723"/>
    </source>
</evidence>
<evidence type="ECO:0000256" key="3">
    <source>
        <dbReference type="ARBA" id="ARBA00023004"/>
    </source>
</evidence>
<accession>A0ABT0M358</accession>
<dbReference type="Gene3D" id="1.10.760.10">
    <property type="entry name" value="Cytochrome c-like domain"/>
    <property type="match status" value="1"/>
</dbReference>
<evidence type="ECO:0000313" key="8">
    <source>
        <dbReference type="Proteomes" id="UP001202550"/>
    </source>
</evidence>
<evidence type="ECO:0000256" key="4">
    <source>
        <dbReference type="PROSITE-ProRule" id="PRU00433"/>
    </source>
</evidence>
<dbReference type="PROSITE" id="PS51007">
    <property type="entry name" value="CYTC"/>
    <property type="match status" value="1"/>
</dbReference>
<evidence type="ECO:0000256" key="1">
    <source>
        <dbReference type="ARBA" id="ARBA00022617"/>
    </source>
</evidence>
<proteinExistence type="predicted"/>
<dbReference type="SUPFAM" id="SSF46626">
    <property type="entry name" value="Cytochrome c"/>
    <property type="match status" value="1"/>
</dbReference>
<keyword evidence="3 4" id="KW-0408">Iron</keyword>
<feature type="signal peptide" evidence="5">
    <location>
        <begin position="1"/>
        <end position="19"/>
    </location>
</feature>
<keyword evidence="5" id="KW-0732">Signal</keyword>
<gene>
    <name evidence="7" type="ORF">M3N55_11185</name>
</gene>
<keyword evidence="1 4" id="KW-0349">Heme</keyword>
<dbReference type="EMBL" id="JALZWP010000010">
    <property type="protein sequence ID" value="MCL1629297.1"/>
    <property type="molecule type" value="Genomic_DNA"/>
</dbReference>
<dbReference type="Proteomes" id="UP001202550">
    <property type="component" value="Unassembled WGS sequence"/>
</dbReference>